<accession>A0ACC1HQS7</accession>
<comment type="caution">
    <text evidence="1">The sequence shown here is derived from an EMBL/GenBank/DDBJ whole genome shotgun (WGS) entry which is preliminary data.</text>
</comment>
<proteinExistence type="predicted"/>
<protein>
    <submittedName>
        <fullName evidence="1">Uncharacterized protein</fullName>
    </submittedName>
</protein>
<gene>
    <name evidence="1" type="ORF">EV182_005820</name>
</gene>
<dbReference type="EMBL" id="JAMZIH010002196">
    <property type="protein sequence ID" value="KAJ1677607.1"/>
    <property type="molecule type" value="Genomic_DNA"/>
</dbReference>
<reference evidence="1" key="1">
    <citation type="submission" date="2022-06" db="EMBL/GenBank/DDBJ databases">
        <title>Phylogenomic reconstructions and comparative analyses of Kickxellomycotina fungi.</title>
        <authorList>
            <person name="Reynolds N.K."/>
            <person name="Stajich J.E."/>
            <person name="Barry K."/>
            <person name="Grigoriev I.V."/>
            <person name="Crous P."/>
            <person name="Smith M.E."/>
        </authorList>
    </citation>
    <scope>NUCLEOTIDE SEQUENCE</scope>
    <source>
        <strain evidence="1">RSA 2271</strain>
    </source>
</reference>
<evidence type="ECO:0000313" key="1">
    <source>
        <dbReference type="EMBL" id="KAJ1677607.1"/>
    </source>
</evidence>
<dbReference type="Proteomes" id="UP001145114">
    <property type="component" value="Unassembled WGS sequence"/>
</dbReference>
<organism evidence="1 2">
    <name type="scientific">Spiromyces aspiralis</name>
    <dbReference type="NCBI Taxonomy" id="68401"/>
    <lineage>
        <taxon>Eukaryota</taxon>
        <taxon>Fungi</taxon>
        <taxon>Fungi incertae sedis</taxon>
        <taxon>Zoopagomycota</taxon>
        <taxon>Kickxellomycotina</taxon>
        <taxon>Kickxellomycetes</taxon>
        <taxon>Kickxellales</taxon>
        <taxon>Kickxellaceae</taxon>
        <taxon>Spiromyces</taxon>
    </lineage>
</organism>
<name>A0ACC1HQS7_9FUNG</name>
<evidence type="ECO:0000313" key="2">
    <source>
        <dbReference type="Proteomes" id="UP001145114"/>
    </source>
</evidence>
<keyword evidence="2" id="KW-1185">Reference proteome</keyword>
<sequence>MLKEYPVVMSFRNPKPTPFHPILGDSPSSVLGTDTRGMDGLQVAIMEYKTAYASWKISNVSGNAASTDRLRESIDVREAILGEMLCAVSAHHLDTHRFGYFQNTTLHLAAFYEDASLIGRLIMQNPDPFIRNGMGLLPIDATYSDPVRQVLETYMNRYHQQQRRRPNPGQQQQQPRRQQQQQHDPNLDLAAYYAQQQIDSQQASYFYNSQLAAHHAEVSSHSSDEENSISSGSHNIGHDGNRCKPMHTEGPIHRQLGRAAVRQDSIAATAISEPSAEEDASGSGRDYSYHLQSIPSRLSTLIEVSCEDEVSSISDILSDHGTMHAGHRRNSILSGPSMDPISEIAEAAIENDPYINHTNDGGRSNVGRSSSTSNLQQ</sequence>